<dbReference type="KEGG" id="cput:CONPUDRAFT_19217"/>
<feature type="region of interest" description="Disordered" evidence="1">
    <location>
        <begin position="217"/>
        <end position="245"/>
    </location>
</feature>
<feature type="non-terminal residue" evidence="3">
    <location>
        <position position="427"/>
    </location>
</feature>
<evidence type="ECO:0000313" key="3">
    <source>
        <dbReference type="EMBL" id="EIW76751.1"/>
    </source>
</evidence>
<dbReference type="RefSeq" id="XP_007772846.1">
    <property type="nucleotide sequence ID" value="XM_007774656.1"/>
</dbReference>
<evidence type="ECO:0000313" key="4">
    <source>
        <dbReference type="Proteomes" id="UP000053558"/>
    </source>
</evidence>
<dbReference type="GeneID" id="19206505"/>
<comment type="caution">
    <text evidence="3">The sequence shown here is derived from an EMBL/GenBank/DDBJ whole genome shotgun (WGS) entry which is preliminary data.</text>
</comment>
<dbReference type="Proteomes" id="UP000053558">
    <property type="component" value="Unassembled WGS sequence"/>
</dbReference>
<protein>
    <recommendedName>
        <fullName evidence="2">CxC6 like cysteine cluster associated with KDZ domain-containing protein</fullName>
    </recommendedName>
</protein>
<accession>A0A5M3MDV8</accession>
<dbReference type="Pfam" id="PF18721">
    <property type="entry name" value="CxC6"/>
    <property type="match status" value="1"/>
</dbReference>
<reference evidence="4" key="1">
    <citation type="journal article" date="2012" name="Science">
        <title>The Paleozoic origin of enzymatic lignin decomposition reconstructed from 31 fungal genomes.</title>
        <authorList>
            <person name="Floudas D."/>
            <person name="Binder M."/>
            <person name="Riley R."/>
            <person name="Barry K."/>
            <person name="Blanchette R.A."/>
            <person name="Henrissat B."/>
            <person name="Martinez A.T."/>
            <person name="Otillar R."/>
            <person name="Spatafora J.W."/>
            <person name="Yadav J.S."/>
            <person name="Aerts A."/>
            <person name="Benoit I."/>
            <person name="Boyd A."/>
            <person name="Carlson A."/>
            <person name="Copeland A."/>
            <person name="Coutinho P.M."/>
            <person name="de Vries R.P."/>
            <person name="Ferreira P."/>
            <person name="Findley K."/>
            <person name="Foster B."/>
            <person name="Gaskell J."/>
            <person name="Glotzer D."/>
            <person name="Gorecki P."/>
            <person name="Heitman J."/>
            <person name="Hesse C."/>
            <person name="Hori C."/>
            <person name="Igarashi K."/>
            <person name="Jurgens J.A."/>
            <person name="Kallen N."/>
            <person name="Kersten P."/>
            <person name="Kohler A."/>
            <person name="Kuees U."/>
            <person name="Kumar T.K.A."/>
            <person name="Kuo A."/>
            <person name="LaButti K."/>
            <person name="Larrondo L.F."/>
            <person name="Lindquist E."/>
            <person name="Ling A."/>
            <person name="Lombard V."/>
            <person name="Lucas S."/>
            <person name="Lundell T."/>
            <person name="Martin R."/>
            <person name="McLaughlin D.J."/>
            <person name="Morgenstern I."/>
            <person name="Morin E."/>
            <person name="Murat C."/>
            <person name="Nagy L.G."/>
            <person name="Nolan M."/>
            <person name="Ohm R.A."/>
            <person name="Patyshakuliyeva A."/>
            <person name="Rokas A."/>
            <person name="Ruiz-Duenas F.J."/>
            <person name="Sabat G."/>
            <person name="Salamov A."/>
            <person name="Samejima M."/>
            <person name="Schmutz J."/>
            <person name="Slot J.C."/>
            <person name="St John F."/>
            <person name="Stenlid J."/>
            <person name="Sun H."/>
            <person name="Sun S."/>
            <person name="Syed K."/>
            <person name="Tsang A."/>
            <person name="Wiebenga A."/>
            <person name="Young D."/>
            <person name="Pisabarro A."/>
            <person name="Eastwood D.C."/>
            <person name="Martin F."/>
            <person name="Cullen D."/>
            <person name="Grigoriev I.V."/>
            <person name="Hibbett D.S."/>
        </authorList>
    </citation>
    <scope>NUCLEOTIDE SEQUENCE [LARGE SCALE GENOMIC DNA]</scope>
    <source>
        <strain evidence="4">RWD-64-598 SS2</strain>
    </source>
</reference>
<dbReference type="AlphaFoldDB" id="A0A5M3MDV8"/>
<feature type="non-terminal residue" evidence="3">
    <location>
        <position position="1"/>
    </location>
</feature>
<evidence type="ECO:0000256" key="1">
    <source>
        <dbReference type="SAM" id="MobiDB-lite"/>
    </source>
</evidence>
<organism evidence="3 4">
    <name type="scientific">Coniophora puteana (strain RWD-64-598)</name>
    <name type="common">Brown rot fungus</name>
    <dbReference type="NCBI Taxonomy" id="741705"/>
    <lineage>
        <taxon>Eukaryota</taxon>
        <taxon>Fungi</taxon>
        <taxon>Dikarya</taxon>
        <taxon>Basidiomycota</taxon>
        <taxon>Agaricomycotina</taxon>
        <taxon>Agaricomycetes</taxon>
        <taxon>Agaricomycetidae</taxon>
        <taxon>Boletales</taxon>
        <taxon>Coniophorineae</taxon>
        <taxon>Coniophoraceae</taxon>
        <taxon>Coniophora</taxon>
    </lineage>
</organism>
<keyword evidence="4" id="KW-1185">Reference proteome</keyword>
<dbReference type="OrthoDB" id="2501483at2759"/>
<sequence length="427" mass="48411">NVSFSPNLKSQQVWSAFYIYALLCHHHAQGTRLVVPHEGEQHKCFNAAMKQRNLYIVNSGQDELPHYCDLCMRMWRKTDSTGKETDKCQMAVSDGITIGHYICKTFRCTKAPISTREPWCEQCKKENLADLCTVVGCNWPIVMTVQTKKTCDDEEHRTMEVQSSDRAKLMFALKSRLARSRTSRPEATVDDTALDGGDGGILDDTVDWFDLDEDGNINHKPTANPTNIGVPDAGPKQLAEAGAHAKKPKRMRILLGRRRSYCEVTIVHPCGVILARSTFYGAEAVSNVLIMVKKVFSLPGAQKPDFWVYDTACEAKQQAMGDPWWDDVRMVVDVWHLLNKHKTTHEFCQKHCNPAAFPELLKDEDEGKGKGKGWWFNTSVAEQINVWLGSFHAIVREMSPVRYNFFLDEMVRLHNIEVIANLKAKGH</sequence>
<evidence type="ECO:0000259" key="2">
    <source>
        <dbReference type="Pfam" id="PF18721"/>
    </source>
</evidence>
<gene>
    <name evidence="3" type="ORF">CONPUDRAFT_19217</name>
</gene>
<dbReference type="InterPro" id="IPR040898">
    <property type="entry name" value="CxC6"/>
</dbReference>
<feature type="domain" description="CxC6 like cysteine cluster associated with KDZ" evidence="2">
    <location>
        <begin position="92"/>
        <end position="160"/>
    </location>
</feature>
<name>A0A5M3MDV8_CONPW</name>
<dbReference type="EMBL" id="JH711585">
    <property type="protein sequence ID" value="EIW76751.1"/>
    <property type="molecule type" value="Genomic_DNA"/>
</dbReference>
<proteinExistence type="predicted"/>